<protein>
    <submittedName>
        <fullName evidence="3">Amidohydrolase family protein</fullName>
    </submittedName>
</protein>
<reference evidence="3 4" key="1">
    <citation type="journal article" date="2019" name="Int. J. Syst. Evol. Microbiol.">
        <title>The Global Catalogue of Microorganisms (GCM) 10K type strain sequencing project: providing services to taxonomists for standard genome sequencing and annotation.</title>
        <authorList>
            <consortium name="The Broad Institute Genomics Platform"/>
            <consortium name="The Broad Institute Genome Sequencing Center for Infectious Disease"/>
            <person name="Wu L."/>
            <person name="Ma J."/>
        </authorList>
    </citation>
    <scope>NUCLEOTIDE SEQUENCE [LARGE SCALE GENOMIC DNA]</scope>
    <source>
        <strain evidence="3 4">JCM 14902</strain>
    </source>
</reference>
<comment type="caution">
    <text evidence="3">The sequence shown here is derived from an EMBL/GenBank/DDBJ whole genome shotgun (WGS) entry which is preliminary data.</text>
</comment>
<dbReference type="PANTHER" id="PTHR43569:SF2">
    <property type="entry name" value="AMIDOHYDROLASE-RELATED DOMAIN-CONTAINING PROTEIN"/>
    <property type="match status" value="1"/>
</dbReference>
<dbReference type="SUPFAM" id="SSF51556">
    <property type="entry name" value="Metallo-dependent hydrolases"/>
    <property type="match status" value="1"/>
</dbReference>
<evidence type="ECO:0000259" key="2">
    <source>
        <dbReference type="Pfam" id="PF04909"/>
    </source>
</evidence>
<dbReference type="Pfam" id="PF04909">
    <property type="entry name" value="Amidohydro_2"/>
    <property type="match status" value="1"/>
</dbReference>
<keyword evidence="4" id="KW-1185">Reference proteome</keyword>
<evidence type="ECO:0000313" key="4">
    <source>
        <dbReference type="Proteomes" id="UP001500326"/>
    </source>
</evidence>
<proteinExistence type="inferred from homology"/>
<feature type="domain" description="Amidohydrolase-related" evidence="2">
    <location>
        <begin position="17"/>
        <end position="254"/>
    </location>
</feature>
<gene>
    <name evidence="3" type="ORF">GCM10009777_13260</name>
</gene>
<evidence type="ECO:0000256" key="1">
    <source>
        <dbReference type="ARBA" id="ARBA00038310"/>
    </source>
</evidence>
<dbReference type="Gene3D" id="3.20.20.140">
    <property type="entry name" value="Metal-dependent hydrolases"/>
    <property type="match status" value="1"/>
</dbReference>
<name>A0ABN2S6C8_9MICO</name>
<dbReference type="InterPro" id="IPR052350">
    <property type="entry name" value="Metallo-dep_Lactonases"/>
</dbReference>
<organism evidence="3 4">
    <name type="scientific">Microbacterium pumilum</name>
    <dbReference type="NCBI Taxonomy" id="344165"/>
    <lineage>
        <taxon>Bacteria</taxon>
        <taxon>Bacillati</taxon>
        <taxon>Actinomycetota</taxon>
        <taxon>Actinomycetes</taxon>
        <taxon>Micrococcales</taxon>
        <taxon>Microbacteriaceae</taxon>
        <taxon>Microbacterium</taxon>
    </lineage>
</organism>
<dbReference type="PANTHER" id="PTHR43569">
    <property type="entry name" value="AMIDOHYDROLASE"/>
    <property type="match status" value="1"/>
</dbReference>
<sequence length="297" mass="32275">MESRHPAGDGRERVTAVDTHVHIWDPRLLDYPWLRGADALDAPFLPADFPSVRTERVVFVQADCAPAQALDEASWVAGLAPEWPQLAGIVAGADLRSPELEQHLDSLSEIGLVVGVRHLLQGEPVERLSEPALRRGLGALAARGFTFDACIQHPQLGALIELLDRIPQLQVVLDHLGKPPVEEGMAGDAGRRWSDGIRRLAEREGTFVKLSGLPAETADRAAYEAHAADFLAVALDAFGPERAMLGSDWPVSARVGVGESPLAWTERVRVATSVDAREWDLIAGETGSRFYRLSETP</sequence>
<comment type="similarity">
    <text evidence="1">Belongs to the metallo-dependent hydrolases superfamily.</text>
</comment>
<dbReference type="InterPro" id="IPR006680">
    <property type="entry name" value="Amidohydro-rel"/>
</dbReference>
<dbReference type="InterPro" id="IPR032466">
    <property type="entry name" value="Metal_Hydrolase"/>
</dbReference>
<dbReference type="Proteomes" id="UP001500326">
    <property type="component" value="Unassembled WGS sequence"/>
</dbReference>
<accession>A0ABN2S6C8</accession>
<evidence type="ECO:0000313" key="3">
    <source>
        <dbReference type="EMBL" id="GAA1981064.1"/>
    </source>
</evidence>
<dbReference type="EMBL" id="BAAAOH010000001">
    <property type="protein sequence ID" value="GAA1981064.1"/>
    <property type="molecule type" value="Genomic_DNA"/>
</dbReference>